<dbReference type="Gene3D" id="3.30.70.330">
    <property type="match status" value="2"/>
</dbReference>
<feature type="domain" description="RRM" evidence="3">
    <location>
        <begin position="49"/>
        <end position="127"/>
    </location>
</feature>
<dbReference type="SUPFAM" id="SSF54928">
    <property type="entry name" value="RNA-binding domain, RBD"/>
    <property type="match status" value="1"/>
</dbReference>
<dbReference type="PANTHER" id="PTHR21245">
    <property type="entry name" value="HETEROGENEOUS NUCLEAR RIBONUCLEOPROTEIN"/>
    <property type="match status" value="1"/>
</dbReference>
<dbReference type="AlphaFoldDB" id="A0AAE1FEC8"/>
<keyword evidence="1 2" id="KW-0694">RNA-binding</keyword>
<evidence type="ECO:0000313" key="5">
    <source>
        <dbReference type="Proteomes" id="UP001286313"/>
    </source>
</evidence>
<evidence type="ECO:0000256" key="1">
    <source>
        <dbReference type="ARBA" id="ARBA00022884"/>
    </source>
</evidence>
<accession>A0AAE1FEC8</accession>
<dbReference type="PROSITE" id="PS50102">
    <property type="entry name" value="RRM"/>
    <property type="match status" value="2"/>
</dbReference>
<dbReference type="GO" id="GO:0003723">
    <property type="term" value="F:RNA binding"/>
    <property type="evidence" value="ECO:0007669"/>
    <property type="project" value="UniProtKB-UniRule"/>
</dbReference>
<dbReference type="InterPro" id="IPR035979">
    <property type="entry name" value="RBD_domain_sf"/>
</dbReference>
<dbReference type="InterPro" id="IPR000504">
    <property type="entry name" value="RRM_dom"/>
</dbReference>
<dbReference type="EMBL" id="JAWQEG010002515">
    <property type="protein sequence ID" value="KAK3871397.1"/>
    <property type="molecule type" value="Genomic_DNA"/>
</dbReference>
<name>A0AAE1FEC8_PETCI</name>
<organism evidence="4 5">
    <name type="scientific">Petrolisthes cinctipes</name>
    <name type="common">Flat porcelain crab</name>
    <dbReference type="NCBI Taxonomy" id="88211"/>
    <lineage>
        <taxon>Eukaryota</taxon>
        <taxon>Metazoa</taxon>
        <taxon>Ecdysozoa</taxon>
        <taxon>Arthropoda</taxon>
        <taxon>Crustacea</taxon>
        <taxon>Multicrustacea</taxon>
        <taxon>Malacostraca</taxon>
        <taxon>Eumalacostraca</taxon>
        <taxon>Eucarida</taxon>
        <taxon>Decapoda</taxon>
        <taxon>Pleocyemata</taxon>
        <taxon>Anomura</taxon>
        <taxon>Galatheoidea</taxon>
        <taxon>Porcellanidae</taxon>
        <taxon>Petrolisthes</taxon>
    </lineage>
</organism>
<keyword evidence="5" id="KW-1185">Reference proteome</keyword>
<feature type="domain" description="RRM" evidence="3">
    <location>
        <begin position="129"/>
        <end position="216"/>
    </location>
</feature>
<sequence length="236" mass="27119">MDSESFVSNWNRANEVARKVMEETGCEVLTVRRQRIYTPSRDPPPTWGCEVFLYNLPQDVFEDELLPVVEDHGRLHHLRLPMYYSGRNRSFAFVTYSTPKEAKSAIKMLNGYEIRPGRYIKAIQSKDNRTLYVGGIPKEWTRKRVEMEVLRACVGMGGVPVAGVIVPNTQTSLQNRGYAFIEYDNHFTAANARRKFLNEKLTLSDSEPVEVIVAWALPKWRKSTNNTDNDKVGKQM</sequence>
<dbReference type="Pfam" id="PF00076">
    <property type="entry name" value="RRM_1"/>
    <property type="match status" value="1"/>
</dbReference>
<protein>
    <recommendedName>
        <fullName evidence="3">RRM domain-containing protein</fullName>
    </recommendedName>
</protein>
<evidence type="ECO:0000256" key="2">
    <source>
        <dbReference type="PROSITE-ProRule" id="PRU00176"/>
    </source>
</evidence>
<evidence type="ECO:0000259" key="3">
    <source>
        <dbReference type="PROSITE" id="PS50102"/>
    </source>
</evidence>
<evidence type="ECO:0000313" key="4">
    <source>
        <dbReference type="EMBL" id="KAK3871397.1"/>
    </source>
</evidence>
<gene>
    <name evidence="4" type="ORF">Pcinc_023448</name>
</gene>
<dbReference type="Proteomes" id="UP001286313">
    <property type="component" value="Unassembled WGS sequence"/>
</dbReference>
<proteinExistence type="predicted"/>
<comment type="caution">
    <text evidence="4">The sequence shown here is derived from an EMBL/GenBank/DDBJ whole genome shotgun (WGS) entry which is preliminary data.</text>
</comment>
<reference evidence="4" key="1">
    <citation type="submission" date="2023-10" db="EMBL/GenBank/DDBJ databases">
        <title>Genome assemblies of two species of porcelain crab, Petrolisthes cinctipes and Petrolisthes manimaculis (Anomura: Porcellanidae).</title>
        <authorList>
            <person name="Angst P."/>
        </authorList>
    </citation>
    <scope>NUCLEOTIDE SEQUENCE</scope>
    <source>
        <strain evidence="4">PB745_01</strain>
        <tissue evidence="4">Gill</tissue>
    </source>
</reference>
<dbReference type="InterPro" id="IPR012677">
    <property type="entry name" value="Nucleotide-bd_a/b_plait_sf"/>
</dbReference>
<dbReference type="SMART" id="SM00360">
    <property type="entry name" value="RRM"/>
    <property type="match status" value="2"/>
</dbReference>